<gene>
    <name evidence="1" type="ORF">H2198_001154</name>
</gene>
<accession>A0ACC3AHY0</accession>
<dbReference type="EMBL" id="JAPDRQ010000012">
    <property type="protein sequence ID" value="KAJ9662926.1"/>
    <property type="molecule type" value="Genomic_DNA"/>
</dbReference>
<evidence type="ECO:0000313" key="2">
    <source>
        <dbReference type="Proteomes" id="UP001172386"/>
    </source>
</evidence>
<proteinExistence type="predicted"/>
<keyword evidence="2" id="KW-1185">Reference proteome</keyword>
<comment type="caution">
    <text evidence="1">The sequence shown here is derived from an EMBL/GenBank/DDBJ whole genome shotgun (WGS) entry which is preliminary data.</text>
</comment>
<organism evidence="1 2">
    <name type="scientific">Neophaeococcomyces mojaviensis</name>
    <dbReference type="NCBI Taxonomy" id="3383035"/>
    <lineage>
        <taxon>Eukaryota</taxon>
        <taxon>Fungi</taxon>
        <taxon>Dikarya</taxon>
        <taxon>Ascomycota</taxon>
        <taxon>Pezizomycotina</taxon>
        <taxon>Eurotiomycetes</taxon>
        <taxon>Chaetothyriomycetidae</taxon>
        <taxon>Chaetothyriales</taxon>
        <taxon>Chaetothyriales incertae sedis</taxon>
        <taxon>Neophaeococcomyces</taxon>
    </lineage>
</organism>
<protein>
    <submittedName>
        <fullName evidence="1">Uncharacterized protein</fullName>
    </submittedName>
</protein>
<evidence type="ECO:0000313" key="1">
    <source>
        <dbReference type="EMBL" id="KAJ9662926.1"/>
    </source>
</evidence>
<dbReference type="Proteomes" id="UP001172386">
    <property type="component" value="Unassembled WGS sequence"/>
</dbReference>
<reference evidence="1" key="1">
    <citation type="submission" date="2022-10" db="EMBL/GenBank/DDBJ databases">
        <title>Culturing micro-colonial fungi from biological soil crusts in the Mojave desert and describing Neophaeococcomyces mojavensis, and introducing the new genera and species Taxawa tesnikishii.</title>
        <authorList>
            <person name="Kurbessoian T."/>
            <person name="Stajich J.E."/>
        </authorList>
    </citation>
    <scope>NUCLEOTIDE SEQUENCE</scope>
    <source>
        <strain evidence="1">JES_112</strain>
    </source>
</reference>
<sequence>MPRAHVMTIDDFGNILFTLVHLSSLGEHTSLPNMIRRRPLISNLSFRPLSLVSKTQVRRKTQKFTIPPSFYPQNNQKPPPQLPRAKSGHKHLPVGDGSRSRKLVVQHNVPRASRENSAADESGNTGGIASKTLEAETPRIRQLDKSVEDAVNKAAETALGLNTFSSVHQFCASDTHPDIFPYMHGFIDRYYLRSDSVKSIWLALRAFLPDDPLNKNVTTASGTLTHNRFRYSKMQVQERDQKLNLMSLAWYQLMGNVPILPERLLPDGTNSRFLPGPRDKWPHRLWAGGSLTLQAQSFQNVDDSAIWHVAEVPRHLRIEGLRHAEKAFVTVHKIWNKIEDRWPPNVYNKENILKAFRPGSYASGDPRHPFLTETYNLCFLRDPPNFSSNATRVIKPPMQPKFQHTLTPNRHLLFCWSALTSNAHLIHLDTDFTKRVYDAPNLLVHGPLTVFLILEWFERTMNGYALDRQLPLFELRSIDYKNLTPLYVDEPMTLCAKPSKFQIPGTLADSWDIWIEKKVGDGLNTMAFKGTIKMAVGEKILNHKSDGSASDDVVEEEFNSPFFK</sequence>
<name>A0ACC3AHY0_9EURO</name>